<dbReference type="EMBL" id="HBUE01341788">
    <property type="protein sequence ID" value="CAG6598836.1"/>
    <property type="molecule type" value="Transcribed_RNA"/>
</dbReference>
<dbReference type="AlphaFoldDB" id="A0A8D8KZ76"/>
<dbReference type="EMBL" id="HBUE01234885">
    <property type="protein sequence ID" value="CAG6546653.1"/>
    <property type="molecule type" value="Transcribed_RNA"/>
</dbReference>
<feature type="compositionally biased region" description="Low complexity" evidence="1">
    <location>
        <begin position="69"/>
        <end position="81"/>
    </location>
</feature>
<dbReference type="EMBL" id="HBUE01234882">
    <property type="protein sequence ID" value="CAG6546645.1"/>
    <property type="molecule type" value="Transcribed_RNA"/>
</dbReference>
<reference evidence="2" key="1">
    <citation type="submission" date="2021-05" db="EMBL/GenBank/DDBJ databases">
        <authorList>
            <person name="Alioto T."/>
            <person name="Alioto T."/>
            <person name="Gomez Garrido J."/>
        </authorList>
    </citation>
    <scope>NUCLEOTIDE SEQUENCE</scope>
</reference>
<feature type="region of interest" description="Disordered" evidence="1">
    <location>
        <begin position="21"/>
        <end position="81"/>
    </location>
</feature>
<name>A0A8D8KZ76_CULPI</name>
<evidence type="ECO:0000256" key="1">
    <source>
        <dbReference type="SAM" id="MobiDB-lite"/>
    </source>
</evidence>
<feature type="compositionally biased region" description="Basic residues" evidence="1">
    <location>
        <begin position="45"/>
        <end position="59"/>
    </location>
</feature>
<dbReference type="EMBL" id="HBUE01234887">
    <property type="protein sequence ID" value="CAG6546656.1"/>
    <property type="molecule type" value="Transcribed_RNA"/>
</dbReference>
<sequence length="137" mass="15682">MAARTAVARRSAVATVMTMRTRSEGGARMTRRSTARRIEMDHQVRNARRTKRRNPRKTRKTDPRRNTRNVRTGTVTTARPTRIPTRTRTARIRTRMAASIVKSPPGRIRYVPRPECVRNHFDVDSLKPASVCVCVCV</sequence>
<protein>
    <submittedName>
        <fullName evidence="2">(northern house mosquito) hypothetical protein</fullName>
    </submittedName>
</protein>
<evidence type="ECO:0000313" key="2">
    <source>
        <dbReference type="EMBL" id="CAG6598828.1"/>
    </source>
</evidence>
<dbReference type="EMBL" id="HBUE01341790">
    <property type="protein sequence ID" value="CAG6598839.1"/>
    <property type="molecule type" value="Transcribed_RNA"/>
</dbReference>
<proteinExistence type="predicted"/>
<organism evidence="2">
    <name type="scientific">Culex pipiens</name>
    <name type="common">House mosquito</name>
    <dbReference type="NCBI Taxonomy" id="7175"/>
    <lineage>
        <taxon>Eukaryota</taxon>
        <taxon>Metazoa</taxon>
        <taxon>Ecdysozoa</taxon>
        <taxon>Arthropoda</taxon>
        <taxon>Hexapoda</taxon>
        <taxon>Insecta</taxon>
        <taxon>Pterygota</taxon>
        <taxon>Neoptera</taxon>
        <taxon>Endopterygota</taxon>
        <taxon>Diptera</taxon>
        <taxon>Nematocera</taxon>
        <taxon>Culicoidea</taxon>
        <taxon>Culicidae</taxon>
        <taxon>Culicinae</taxon>
        <taxon>Culicini</taxon>
        <taxon>Culex</taxon>
        <taxon>Culex</taxon>
    </lineage>
</organism>
<dbReference type="EMBL" id="HBUE01341785">
    <property type="protein sequence ID" value="CAG6598828.1"/>
    <property type="molecule type" value="Transcribed_RNA"/>
</dbReference>
<accession>A0A8D8KZ76</accession>